<comment type="caution">
    <text evidence="1">The sequence shown here is derived from an EMBL/GenBank/DDBJ whole genome shotgun (WGS) entry which is preliminary data.</text>
</comment>
<name>A0ABV5M215_9ACTN</name>
<gene>
    <name evidence="1" type="ORF">ACFFTR_07390</name>
</gene>
<dbReference type="EMBL" id="JBHMCA010000018">
    <property type="protein sequence ID" value="MFB9442900.1"/>
    <property type="molecule type" value="Genomic_DNA"/>
</dbReference>
<evidence type="ECO:0000313" key="1">
    <source>
        <dbReference type="EMBL" id="MFB9442900.1"/>
    </source>
</evidence>
<accession>A0ABV5M215</accession>
<keyword evidence="2" id="KW-1185">Reference proteome</keyword>
<dbReference type="Proteomes" id="UP001589608">
    <property type="component" value="Unassembled WGS sequence"/>
</dbReference>
<dbReference type="RefSeq" id="WP_223103199.1">
    <property type="nucleotide sequence ID" value="NZ_CP061913.1"/>
</dbReference>
<protein>
    <submittedName>
        <fullName evidence="1">Uncharacterized protein</fullName>
    </submittedName>
</protein>
<evidence type="ECO:0000313" key="2">
    <source>
        <dbReference type="Proteomes" id="UP001589608"/>
    </source>
</evidence>
<sequence length="111" mass="11991">MTNVLLHLPPEVVADAELPYEGLRDTNGITLALDGINVAASIVTLATLRLNARNLARAIRNWRLKSPPGRRMTLTVRGEGVELHLDLPPNVSVGDLLEQLQPLVNGNPGES</sequence>
<reference evidence="1 2" key="1">
    <citation type="submission" date="2024-09" db="EMBL/GenBank/DDBJ databases">
        <authorList>
            <person name="Sun Q."/>
            <person name="Mori K."/>
        </authorList>
    </citation>
    <scope>NUCLEOTIDE SEQUENCE [LARGE SCALE GENOMIC DNA]</scope>
    <source>
        <strain evidence="1 2">JCM 3307</strain>
    </source>
</reference>
<organism evidence="1 2">
    <name type="scientific">Dactylosporangium vinaceum</name>
    <dbReference type="NCBI Taxonomy" id="53362"/>
    <lineage>
        <taxon>Bacteria</taxon>
        <taxon>Bacillati</taxon>
        <taxon>Actinomycetota</taxon>
        <taxon>Actinomycetes</taxon>
        <taxon>Micromonosporales</taxon>
        <taxon>Micromonosporaceae</taxon>
        <taxon>Dactylosporangium</taxon>
    </lineage>
</organism>
<proteinExistence type="predicted"/>